<evidence type="ECO:0000256" key="1">
    <source>
        <dbReference type="SAM" id="MobiDB-lite"/>
    </source>
</evidence>
<gene>
    <name evidence="2" type="ORF">GCM10022226_45860</name>
</gene>
<dbReference type="Proteomes" id="UP001500888">
    <property type="component" value="Unassembled WGS sequence"/>
</dbReference>
<accession>A0ABP7IJM1</accession>
<evidence type="ECO:0000313" key="2">
    <source>
        <dbReference type="EMBL" id="GAA3820295.1"/>
    </source>
</evidence>
<organism evidence="2 3">
    <name type="scientific">Sphaerisporangium flaviroseum</name>
    <dbReference type="NCBI Taxonomy" id="509199"/>
    <lineage>
        <taxon>Bacteria</taxon>
        <taxon>Bacillati</taxon>
        <taxon>Actinomycetota</taxon>
        <taxon>Actinomycetes</taxon>
        <taxon>Streptosporangiales</taxon>
        <taxon>Streptosporangiaceae</taxon>
        <taxon>Sphaerisporangium</taxon>
    </lineage>
</organism>
<name>A0ABP7IJM1_9ACTN</name>
<evidence type="ECO:0000313" key="3">
    <source>
        <dbReference type="Proteomes" id="UP001500888"/>
    </source>
</evidence>
<keyword evidence="3" id="KW-1185">Reference proteome</keyword>
<proteinExistence type="predicted"/>
<feature type="compositionally biased region" description="Basic and acidic residues" evidence="1">
    <location>
        <begin position="36"/>
        <end position="50"/>
    </location>
</feature>
<feature type="region of interest" description="Disordered" evidence="1">
    <location>
        <begin position="31"/>
        <end position="50"/>
    </location>
</feature>
<reference evidence="3" key="1">
    <citation type="journal article" date="2019" name="Int. J. Syst. Evol. Microbiol.">
        <title>The Global Catalogue of Microorganisms (GCM) 10K type strain sequencing project: providing services to taxonomists for standard genome sequencing and annotation.</title>
        <authorList>
            <consortium name="The Broad Institute Genomics Platform"/>
            <consortium name="The Broad Institute Genome Sequencing Center for Infectious Disease"/>
            <person name="Wu L."/>
            <person name="Ma J."/>
        </authorList>
    </citation>
    <scope>NUCLEOTIDE SEQUENCE [LARGE SCALE GENOMIC DNA]</scope>
    <source>
        <strain evidence="3">JCM 16908</strain>
    </source>
</reference>
<dbReference type="EMBL" id="BAAAZR010000012">
    <property type="protein sequence ID" value="GAA3820295.1"/>
    <property type="molecule type" value="Genomic_DNA"/>
</dbReference>
<protein>
    <submittedName>
        <fullName evidence="2">Uncharacterized protein</fullName>
    </submittedName>
</protein>
<comment type="caution">
    <text evidence="2">The sequence shown here is derived from an EMBL/GenBank/DDBJ whole genome shotgun (WGS) entry which is preliminary data.</text>
</comment>
<sequence length="60" mass="6494">MAYRRQKVAEAAQVLAEQAEQCAHRGELLVAGGGGDDLREKGDMTPADAELRRSEKILLA</sequence>